<evidence type="ECO:0000313" key="2">
    <source>
        <dbReference type="Proteomes" id="UP000233786"/>
    </source>
</evidence>
<gene>
    <name evidence="1" type="ORF">A8926_5594</name>
</gene>
<proteinExistence type="predicted"/>
<accession>A0A2N3Y3Z1</accession>
<comment type="caution">
    <text evidence="1">The sequence shown here is derived from an EMBL/GenBank/DDBJ whole genome shotgun (WGS) entry which is preliminary data.</text>
</comment>
<keyword evidence="2" id="KW-1185">Reference proteome</keyword>
<sequence>MPTAKHLNVYRRRPHLFFTALDDLPDPGNKLLNLVSNKPRSRLVTQRLHL</sequence>
<protein>
    <submittedName>
        <fullName evidence="1">Uncharacterized protein</fullName>
    </submittedName>
</protein>
<dbReference type="Proteomes" id="UP000233786">
    <property type="component" value="Unassembled WGS sequence"/>
</dbReference>
<name>A0A2N3Y3Z1_SACSN</name>
<organism evidence="1 2">
    <name type="scientific">Saccharopolyspora spinosa</name>
    <dbReference type="NCBI Taxonomy" id="60894"/>
    <lineage>
        <taxon>Bacteria</taxon>
        <taxon>Bacillati</taxon>
        <taxon>Actinomycetota</taxon>
        <taxon>Actinomycetes</taxon>
        <taxon>Pseudonocardiales</taxon>
        <taxon>Pseudonocardiaceae</taxon>
        <taxon>Saccharopolyspora</taxon>
    </lineage>
</organism>
<evidence type="ECO:0000313" key="1">
    <source>
        <dbReference type="EMBL" id="PKW17610.1"/>
    </source>
</evidence>
<dbReference type="EMBL" id="PJNB01000001">
    <property type="protein sequence ID" value="PKW17610.1"/>
    <property type="molecule type" value="Genomic_DNA"/>
</dbReference>
<dbReference type="AlphaFoldDB" id="A0A2N3Y3Z1"/>
<reference evidence="1" key="1">
    <citation type="submission" date="2017-12" db="EMBL/GenBank/DDBJ databases">
        <title>Sequencing the genomes of 1000 Actinobacteria strains.</title>
        <authorList>
            <person name="Klenk H.-P."/>
        </authorList>
    </citation>
    <scope>NUCLEOTIDE SEQUENCE [LARGE SCALE GENOMIC DNA]</scope>
    <source>
        <strain evidence="1">DSM 44228</strain>
    </source>
</reference>